<sequence length="188" mass="21448">MVLWCKLAVLLPKLSYEERGFLSPELSIWDPSWECCTVLSVSDIIQRNSAKYTLGSVPHDQLAQPFLGTRMAFQSGPKNKTKTTYTGDCIDLKEETLSQMLWNSFYLYNYEKQGMLICIKVPIKSCQLTKMLLSSEFWKKTKLMLHQLLLCRPEIEVSPPISFGDNHLPPTVHLMKPKITMACASAQL</sequence>
<evidence type="ECO:0000313" key="1">
    <source>
        <dbReference type="EMBL" id="TFK06369.1"/>
    </source>
</evidence>
<dbReference type="GO" id="GO:0051301">
    <property type="term" value="P:cell division"/>
    <property type="evidence" value="ECO:0007669"/>
    <property type="project" value="UniProtKB-KW"/>
</dbReference>
<reference evidence="1 2" key="2">
    <citation type="submission" date="2019-04" db="EMBL/GenBank/DDBJ databases">
        <title>The genome sequence of big-headed turtle.</title>
        <authorList>
            <person name="Gong S."/>
        </authorList>
    </citation>
    <scope>NUCLEOTIDE SEQUENCE [LARGE SCALE GENOMIC DNA]</scope>
    <source>
        <strain evidence="1">DO16091913</strain>
        <tissue evidence="1">Muscle</tissue>
    </source>
</reference>
<dbReference type="AlphaFoldDB" id="A0A4D9E7R4"/>
<keyword evidence="1" id="KW-0131">Cell cycle</keyword>
<gene>
    <name evidence="1" type="ORF">DR999_PMT10678</name>
</gene>
<reference evidence="1 2" key="1">
    <citation type="submission" date="2019-04" db="EMBL/GenBank/DDBJ databases">
        <title>Draft genome of the big-headed turtle Platysternon megacephalum.</title>
        <authorList>
            <person name="Gong S."/>
        </authorList>
    </citation>
    <scope>NUCLEOTIDE SEQUENCE [LARGE SCALE GENOMIC DNA]</scope>
    <source>
        <strain evidence="1">DO16091913</strain>
        <tissue evidence="1">Muscle</tissue>
    </source>
</reference>
<dbReference type="GO" id="GO:0016301">
    <property type="term" value="F:kinase activity"/>
    <property type="evidence" value="ECO:0007669"/>
    <property type="project" value="UniProtKB-KW"/>
</dbReference>
<dbReference type="EMBL" id="QXTE01000096">
    <property type="protein sequence ID" value="TFK06369.1"/>
    <property type="molecule type" value="Genomic_DNA"/>
</dbReference>
<keyword evidence="1" id="KW-0418">Kinase</keyword>
<keyword evidence="1" id="KW-0132">Cell division</keyword>
<accession>A0A4D9E7R4</accession>
<dbReference type="Proteomes" id="UP000297703">
    <property type="component" value="Unassembled WGS sequence"/>
</dbReference>
<evidence type="ECO:0000313" key="2">
    <source>
        <dbReference type="Proteomes" id="UP000297703"/>
    </source>
</evidence>
<keyword evidence="1" id="KW-0808">Transferase</keyword>
<comment type="caution">
    <text evidence="1">The sequence shown here is derived from an EMBL/GenBank/DDBJ whole genome shotgun (WGS) entry which is preliminary data.</text>
</comment>
<organism evidence="1 2">
    <name type="scientific">Platysternon megacephalum</name>
    <name type="common">big-headed turtle</name>
    <dbReference type="NCBI Taxonomy" id="55544"/>
    <lineage>
        <taxon>Eukaryota</taxon>
        <taxon>Metazoa</taxon>
        <taxon>Chordata</taxon>
        <taxon>Craniata</taxon>
        <taxon>Vertebrata</taxon>
        <taxon>Euteleostomi</taxon>
        <taxon>Archelosauria</taxon>
        <taxon>Testudinata</taxon>
        <taxon>Testudines</taxon>
        <taxon>Cryptodira</taxon>
        <taxon>Durocryptodira</taxon>
        <taxon>Testudinoidea</taxon>
        <taxon>Platysternidae</taxon>
        <taxon>Platysternon</taxon>
    </lineage>
</organism>
<keyword evidence="2" id="KW-1185">Reference proteome</keyword>
<proteinExistence type="predicted"/>
<name>A0A4D9E7R4_9SAUR</name>
<protein>
    <submittedName>
        <fullName evidence="1">Cell division cycle 7-related protein kinase</fullName>
    </submittedName>
</protein>